<gene>
    <name evidence="1" type="ORF">CDAR_617621</name>
</gene>
<accession>A0AAV4VQC9</accession>
<keyword evidence="2" id="KW-1185">Reference proteome</keyword>
<comment type="caution">
    <text evidence="1">The sequence shown here is derived from an EMBL/GenBank/DDBJ whole genome shotgun (WGS) entry which is preliminary data.</text>
</comment>
<dbReference type="EMBL" id="BPLQ01013511">
    <property type="protein sequence ID" value="GIY72681.1"/>
    <property type="molecule type" value="Genomic_DNA"/>
</dbReference>
<protein>
    <submittedName>
        <fullName evidence="1">Uncharacterized protein</fullName>
    </submittedName>
</protein>
<evidence type="ECO:0000313" key="2">
    <source>
        <dbReference type="Proteomes" id="UP001054837"/>
    </source>
</evidence>
<dbReference type="AlphaFoldDB" id="A0AAV4VQC9"/>
<evidence type="ECO:0000313" key="1">
    <source>
        <dbReference type="EMBL" id="GIY72681.1"/>
    </source>
</evidence>
<proteinExistence type="predicted"/>
<organism evidence="1 2">
    <name type="scientific">Caerostris darwini</name>
    <dbReference type="NCBI Taxonomy" id="1538125"/>
    <lineage>
        <taxon>Eukaryota</taxon>
        <taxon>Metazoa</taxon>
        <taxon>Ecdysozoa</taxon>
        <taxon>Arthropoda</taxon>
        <taxon>Chelicerata</taxon>
        <taxon>Arachnida</taxon>
        <taxon>Araneae</taxon>
        <taxon>Araneomorphae</taxon>
        <taxon>Entelegynae</taxon>
        <taxon>Araneoidea</taxon>
        <taxon>Araneidae</taxon>
        <taxon>Caerostris</taxon>
    </lineage>
</organism>
<sequence>MHGLSPPFHCRNPFSPQMVQRLSIQNNCRFKWMCEKKKAKRITPYDIGQISGEPKKSMATHDPSGSHFCPGHVIHGLSPPFHCRNPFSPQMVQRGCRGLNAFLSLSSLARIYILYTL</sequence>
<dbReference type="Proteomes" id="UP001054837">
    <property type="component" value="Unassembled WGS sequence"/>
</dbReference>
<reference evidence="1 2" key="1">
    <citation type="submission" date="2021-06" db="EMBL/GenBank/DDBJ databases">
        <title>Caerostris darwini draft genome.</title>
        <authorList>
            <person name="Kono N."/>
            <person name="Arakawa K."/>
        </authorList>
    </citation>
    <scope>NUCLEOTIDE SEQUENCE [LARGE SCALE GENOMIC DNA]</scope>
</reference>
<name>A0AAV4VQC9_9ARAC</name>